<evidence type="ECO:0000313" key="2">
    <source>
        <dbReference type="EMBL" id="CAI8009082.1"/>
    </source>
</evidence>
<dbReference type="Proteomes" id="UP001174909">
    <property type="component" value="Unassembled WGS sequence"/>
</dbReference>
<gene>
    <name evidence="2" type="ORF">GBAR_LOCUS6148</name>
</gene>
<feature type="region of interest" description="Disordered" evidence="1">
    <location>
        <begin position="1"/>
        <end position="32"/>
    </location>
</feature>
<sequence>MENSLKDGLLRPYGVTDGQINTAPYTPSSSWI</sequence>
<organism evidence="2 3">
    <name type="scientific">Geodia barretti</name>
    <name type="common">Barrett's horny sponge</name>
    <dbReference type="NCBI Taxonomy" id="519541"/>
    <lineage>
        <taxon>Eukaryota</taxon>
        <taxon>Metazoa</taxon>
        <taxon>Porifera</taxon>
        <taxon>Demospongiae</taxon>
        <taxon>Heteroscleromorpha</taxon>
        <taxon>Tetractinellida</taxon>
        <taxon>Astrophorina</taxon>
        <taxon>Geodiidae</taxon>
        <taxon>Geodia</taxon>
    </lineage>
</organism>
<dbReference type="EMBL" id="CASHTH010000919">
    <property type="protein sequence ID" value="CAI8009082.1"/>
    <property type="molecule type" value="Genomic_DNA"/>
</dbReference>
<evidence type="ECO:0000313" key="3">
    <source>
        <dbReference type="Proteomes" id="UP001174909"/>
    </source>
</evidence>
<dbReference type="AlphaFoldDB" id="A0AA35RDQ2"/>
<protein>
    <submittedName>
        <fullName evidence="2">Uncharacterized protein</fullName>
    </submittedName>
</protein>
<reference evidence="2" key="1">
    <citation type="submission" date="2023-03" db="EMBL/GenBank/DDBJ databases">
        <authorList>
            <person name="Steffen K."/>
            <person name="Cardenas P."/>
        </authorList>
    </citation>
    <scope>NUCLEOTIDE SEQUENCE</scope>
</reference>
<accession>A0AA35RDQ2</accession>
<comment type="caution">
    <text evidence="2">The sequence shown here is derived from an EMBL/GenBank/DDBJ whole genome shotgun (WGS) entry which is preliminary data.</text>
</comment>
<keyword evidence="3" id="KW-1185">Reference proteome</keyword>
<feature type="compositionally biased region" description="Polar residues" evidence="1">
    <location>
        <begin position="18"/>
        <end position="32"/>
    </location>
</feature>
<name>A0AA35RDQ2_GEOBA</name>
<proteinExistence type="predicted"/>
<evidence type="ECO:0000256" key="1">
    <source>
        <dbReference type="SAM" id="MobiDB-lite"/>
    </source>
</evidence>